<proteinExistence type="predicted"/>
<dbReference type="PATRIC" id="fig|272123.3.peg.766"/>
<reference evidence="3" key="1">
    <citation type="journal article" date="2013" name="Proc. Natl. Acad. Sci. U.S.A.">
        <title>Improving the coverage of the cyanobacterial phylum using diversity-driven genome sequencing.</title>
        <authorList>
            <person name="Shih P.M."/>
            <person name="Wu D."/>
            <person name="Latifi A."/>
            <person name="Axen S.D."/>
            <person name="Fewer D.P."/>
            <person name="Talla E."/>
            <person name="Calteau A."/>
            <person name="Cai F."/>
            <person name="Tandeau de Marsac N."/>
            <person name="Rippka R."/>
            <person name="Herdman M."/>
            <person name="Sivonen K."/>
            <person name="Coursin T."/>
            <person name="Laurent T."/>
            <person name="Goodwin L."/>
            <person name="Nolan M."/>
            <person name="Davenport K.W."/>
            <person name="Han C.S."/>
            <person name="Rubin E.M."/>
            <person name="Eisen J.A."/>
            <person name="Woyke T."/>
            <person name="Gugger M."/>
            <person name="Kerfeld C.A."/>
        </authorList>
    </citation>
    <scope>NUCLEOTIDE SEQUENCE [LARGE SCALE GENOMIC DNA]</scope>
    <source>
        <strain evidence="3">ATCC 27899 / PCC 7122</strain>
    </source>
</reference>
<keyword evidence="1" id="KW-0732">Signal</keyword>
<dbReference type="OrthoDB" id="468477at2"/>
<organism evidence="2 3">
    <name type="scientific">Anabaena cylindrica (strain ATCC 27899 / PCC 7122)</name>
    <dbReference type="NCBI Taxonomy" id="272123"/>
    <lineage>
        <taxon>Bacteria</taxon>
        <taxon>Bacillati</taxon>
        <taxon>Cyanobacteriota</taxon>
        <taxon>Cyanophyceae</taxon>
        <taxon>Nostocales</taxon>
        <taxon>Nostocaceae</taxon>
        <taxon>Anabaena</taxon>
    </lineage>
</organism>
<feature type="chain" id="PRO_5030173312" evidence="1">
    <location>
        <begin position="26"/>
        <end position="144"/>
    </location>
</feature>
<evidence type="ECO:0000313" key="3">
    <source>
        <dbReference type="Proteomes" id="UP000010474"/>
    </source>
</evidence>
<gene>
    <name evidence="2" type="ordered locus">Anacy_0700</name>
</gene>
<dbReference type="AlphaFoldDB" id="K9ZCH1"/>
<feature type="signal peptide" evidence="1">
    <location>
        <begin position="1"/>
        <end position="25"/>
    </location>
</feature>
<evidence type="ECO:0000256" key="1">
    <source>
        <dbReference type="SAM" id="SignalP"/>
    </source>
</evidence>
<dbReference type="KEGG" id="acy:Anacy_0700"/>
<dbReference type="Proteomes" id="UP000010474">
    <property type="component" value="Chromosome"/>
</dbReference>
<dbReference type="STRING" id="272123.Anacy_0700"/>
<accession>K9ZCH1</accession>
<protein>
    <submittedName>
        <fullName evidence="2">Uncharacterized protein</fullName>
    </submittedName>
</protein>
<dbReference type="HOGENOM" id="CLU_130937_0_0_3"/>
<name>K9ZCH1_ANACC</name>
<keyword evidence="3" id="KW-1185">Reference proteome</keyword>
<dbReference type="EMBL" id="CP003659">
    <property type="protein sequence ID" value="AFZ56287.1"/>
    <property type="molecule type" value="Genomic_DNA"/>
</dbReference>
<sequence>MGIKWQGFGGLLVLLTTSTAFPVVAVAQMQADSYETTSDSFERAYFRHDPNFYDNGSLKRQVDSLLGPGGKFGTTFPDNEIAKDAALVNTLYRDVLTQQSMNDPYLRTPDLPNPYDTSLLMSPKYNANQLKVGTEYNFDTLTAR</sequence>
<dbReference type="RefSeq" id="WP_015212940.1">
    <property type="nucleotide sequence ID" value="NC_019771.1"/>
</dbReference>
<evidence type="ECO:0000313" key="2">
    <source>
        <dbReference type="EMBL" id="AFZ56287.1"/>
    </source>
</evidence>
<dbReference type="eggNOG" id="ENOG5032ZTX">
    <property type="taxonomic scope" value="Bacteria"/>
</dbReference>